<reference evidence="3" key="1">
    <citation type="submission" date="2021-03" db="EMBL/GenBank/DDBJ databases">
        <authorList>
            <person name="Bekaert M."/>
        </authorList>
    </citation>
    <scope>NUCLEOTIDE SEQUENCE</scope>
</reference>
<evidence type="ECO:0000313" key="3">
    <source>
        <dbReference type="EMBL" id="CAG2241368.1"/>
    </source>
</evidence>
<accession>A0A8S3U683</accession>
<feature type="compositionally biased region" description="Polar residues" evidence="1">
    <location>
        <begin position="235"/>
        <end position="253"/>
    </location>
</feature>
<comment type="caution">
    <text evidence="3">The sequence shown here is derived from an EMBL/GenBank/DDBJ whole genome shotgun (WGS) entry which is preliminary data.</text>
</comment>
<dbReference type="InterPro" id="IPR013087">
    <property type="entry name" value="Znf_C2H2_type"/>
</dbReference>
<dbReference type="Proteomes" id="UP000683360">
    <property type="component" value="Unassembled WGS sequence"/>
</dbReference>
<gene>
    <name evidence="3" type="ORF">MEDL_53562</name>
</gene>
<feature type="domain" description="C2H2-type" evidence="2">
    <location>
        <begin position="280"/>
        <end position="304"/>
    </location>
</feature>
<name>A0A8S3U683_MYTED</name>
<dbReference type="OrthoDB" id="6141814at2759"/>
<dbReference type="PANTHER" id="PTHR33845">
    <property type="entry name" value="C2H2-TYPE DOMAIN-CONTAINING PROTEIN"/>
    <property type="match status" value="1"/>
</dbReference>
<feature type="region of interest" description="Disordered" evidence="1">
    <location>
        <begin position="235"/>
        <end position="264"/>
    </location>
</feature>
<evidence type="ECO:0000256" key="1">
    <source>
        <dbReference type="SAM" id="MobiDB-lite"/>
    </source>
</evidence>
<dbReference type="EMBL" id="CAJPWZ010002583">
    <property type="protein sequence ID" value="CAG2241368.1"/>
    <property type="molecule type" value="Genomic_DNA"/>
</dbReference>
<dbReference type="AlphaFoldDB" id="A0A8S3U683"/>
<sequence length="455" mass="51284">MDLLSTELTNEDKEEHLRDVEACSYKIELWKAHLLKTHNTFVHCFHSVKQDWFTVASIMEHLISHMKSVIPSLKEVSVRSDNAGCYHCGHFWLSLNGISERTGVRISSYNYSERQSGKSYCDSKIAHMRCKMRTYVASGGNIQTANDMRAAICSGKAVTGCQLAVAKIDTSNHQIKSHKWKGVSQISNLKLHEDGSITVWKAYDIGTGKKISNLQIYTCKQKSTGIIIEEDFSGSEKSGNIKTSSKTNQNDNQPADLASSDSLCEGNPEVTNESSYMFKCPVTGCTKMYMKHHSLEIHLLLGRHEFKLERKSTYDEIKIRWIQLCNDVSTDVRTTSEGASSRIQSSPLTTLSKGWALKKDKKAVRFSSDLKSFLAEMYEHGEKQARLPDGTKRFQVNEYLDSSQITSFFSRLTVAGKRTETRTAKLVVDVVDDEDLEAVLAEIENQEIRNITMSD</sequence>
<dbReference type="PROSITE" id="PS00028">
    <property type="entry name" value="ZINC_FINGER_C2H2_1"/>
    <property type="match status" value="1"/>
</dbReference>
<proteinExistence type="predicted"/>
<organism evidence="3 4">
    <name type="scientific">Mytilus edulis</name>
    <name type="common">Blue mussel</name>
    <dbReference type="NCBI Taxonomy" id="6550"/>
    <lineage>
        <taxon>Eukaryota</taxon>
        <taxon>Metazoa</taxon>
        <taxon>Spiralia</taxon>
        <taxon>Lophotrochozoa</taxon>
        <taxon>Mollusca</taxon>
        <taxon>Bivalvia</taxon>
        <taxon>Autobranchia</taxon>
        <taxon>Pteriomorphia</taxon>
        <taxon>Mytilida</taxon>
        <taxon>Mytiloidea</taxon>
        <taxon>Mytilidae</taxon>
        <taxon>Mytilinae</taxon>
        <taxon>Mytilus</taxon>
    </lineage>
</organism>
<dbReference type="PANTHER" id="PTHR33845:SF1">
    <property type="entry name" value="C2H2-TYPE DOMAIN-CONTAINING PROTEIN"/>
    <property type="match status" value="1"/>
</dbReference>
<keyword evidence="4" id="KW-1185">Reference proteome</keyword>
<evidence type="ECO:0000259" key="2">
    <source>
        <dbReference type="PROSITE" id="PS00028"/>
    </source>
</evidence>
<protein>
    <recommendedName>
        <fullName evidence="2">C2H2-type domain-containing protein</fullName>
    </recommendedName>
</protein>
<evidence type="ECO:0000313" key="4">
    <source>
        <dbReference type="Proteomes" id="UP000683360"/>
    </source>
</evidence>